<dbReference type="PANTHER" id="PTHR31917:SF80">
    <property type="entry name" value="AGENET DOMAIN-CONTAINING PROTEIN-RELATED"/>
    <property type="match status" value="1"/>
</dbReference>
<reference evidence="3" key="1">
    <citation type="journal article" date="2023" name="Plant J.">
        <title>The genome of the king protea, Protea cynaroides.</title>
        <authorList>
            <person name="Chang J."/>
            <person name="Duong T.A."/>
            <person name="Schoeman C."/>
            <person name="Ma X."/>
            <person name="Roodt D."/>
            <person name="Barker N."/>
            <person name="Li Z."/>
            <person name="Van de Peer Y."/>
            <person name="Mizrachi E."/>
        </authorList>
    </citation>
    <scope>NUCLEOTIDE SEQUENCE</scope>
    <source>
        <tissue evidence="3">Young leaves</tissue>
    </source>
</reference>
<evidence type="ECO:0000256" key="1">
    <source>
        <dbReference type="SAM" id="MobiDB-lite"/>
    </source>
</evidence>
<feature type="region of interest" description="Disordered" evidence="1">
    <location>
        <begin position="147"/>
        <end position="167"/>
    </location>
</feature>
<dbReference type="CDD" id="cd20406">
    <property type="entry name" value="Tudor_Agenet_AtDUF_rpt2_4"/>
    <property type="match status" value="2"/>
</dbReference>
<feature type="domain" description="Agenet" evidence="2">
    <location>
        <begin position="240"/>
        <end position="296"/>
    </location>
</feature>
<feature type="domain" description="Agenet" evidence="2">
    <location>
        <begin position="3"/>
        <end position="72"/>
    </location>
</feature>
<dbReference type="EMBL" id="JAMYWD010000011">
    <property type="protein sequence ID" value="KAJ4955669.1"/>
    <property type="molecule type" value="Genomic_DNA"/>
</dbReference>
<keyword evidence="4" id="KW-1185">Reference proteome</keyword>
<evidence type="ECO:0000313" key="4">
    <source>
        <dbReference type="Proteomes" id="UP001141806"/>
    </source>
</evidence>
<gene>
    <name evidence="3" type="ORF">NE237_012452</name>
</gene>
<organism evidence="3 4">
    <name type="scientific">Protea cynaroides</name>
    <dbReference type="NCBI Taxonomy" id="273540"/>
    <lineage>
        <taxon>Eukaryota</taxon>
        <taxon>Viridiplantae</taxon>
        <taxon>Streptophyta</taxon>
        <taxon>Embryophyta</taxon>
        <taxon>Tracheophyta</taxon>
        <taxon>Spermatophyta</taxon>
        <taxon>Magnoliopsida</taxon>
        <taxon>Proteales</taxon>
        <taxon>Proteaceae</taxon>
        <taxon>Protea</taxon>
    </lineage>
</organism>
<accession>A0A9Q0JWX3</accession>
<dbReference type="AlphaFoldDB" id="A0A9Q0JWX3"/>
<dbReference type="Proteomes" id="UP001141806">
    <property type="component" value="Unassembled WGS sequence"/>
</dbReference>
<dbReference type="OrthoDB" id="2020707at2759"/>
<name>A0A9Q0JWX3_9MAGN</name>
<dbReference type="InterPro" id="IPR008395">
    <property type="entry name" value="Agenet-like_dom"/>
</dbReference>
<feature type="domain" description="Agenet" evidence="2">
    <location>
        <begin position="169"/>
        <end position="237"/>
    </location>
</feature>
<feature type="domain" description="Agenet" evidence="2">
    <location>
        <begin position="74"/>
        <end position="130"/>
    </location>
</feature>
<evidence type="ECO:0000259" key="2">
    <source>
        <dbReference type="SMART" id="SM00743"/>
    </source>
</evidence>
<evidence type="ECO:0000313" key="3">
    <source>
        <dbReference type="EMBL" id="KAJ4955669.1"/>
    </source>
</evidence>
<dbReference type="SMART" id="SM00743">
    <property type="entry name" value="Agenet"/>
    <property type="match status" value="4"/>
</dbReference>
<dbReference type="InterPro" id="IPR014002">
    <property type="entry name" value="Agenet_dom_plant"/>
</dbReference>
<dbReference type="PANTHER" id="PTHR31917">
    <property type="entry name" value="AGENET DOMAIN-CONTAINING PROTEIN-RELATED"/>
    <property type="match status" value="1"/>
</dbReference>
<dbReference type="Gene3D" id="2.30.30.140">
    <property type="match status" value="1"/>
</dbReference>
<sequence>MDTVFPKGAEVEVCFDDPGFRGGWFTATVLRQPNRDNKIYVEYHTLIAENSKKKLREKADVVNVRPIPPREEHRTFKMSEEVDAFYDDGWWEGVITKVHDNDRFSVYFRGSKTQSTFPASDLRLHREWVDSNWVPPLEEVHQINLPEPEGSNVLRPEGPSKKYSAKSMPKFKKGTQVEISSDEEGFVGAWFVATYIKKVGNKYLIEHKHFTTEEDETEFLKETVDAQHIRPLPPEIPVVSRFKRLEEVDVWHKDAWWVGAISKVLDNLKYIVYFRNTKEELEIEKSDLRLHQDWIDGKWIRASAALTS</sequence>
<comment type="caution">
    <text evidence="3">The sequence shown here is derived from an EMBL/GenBank/DDBJ whole genome shotgun (WGS) entry which is preliminary data.</text>
</comment>
<protein>
    <recommendedName>
        <fullName evidence="2">Agenet domain-containing protein</fullName>
    </recommendedName>
</protein>
<dbReference type="Pfam" id="PF05641">
    <property type="entry name" value="Agenet"/>
    <property type="match status" value="4"/>
</dbReference>
<proteinExistence type="predicted"/>
<dbReference type="CDD" id="cd20405">
    <property type="entry name" value="Tudor_Agenet_AtDUF_rpt1_3"/>
    <property type="match status" value="2"/>
</dbReference>